<dbReference type="GO" id="GO:0004326">
    <property type="term" value="F:tetrahydrofolylpolyglutamate synthase activity"/>
    <property type="evidence" value="ECO:0007669"/>
    <property type="project" value="UniProtKB-EC"/>
</dbReference>
<keyword evidence="10 21" id="KW-0547">Nucleotide-binding</keyword>
<comment type="function">
    <text evidence="1">Functions in two distinct reactions of the de novo folate biosynthetic pathway. Catalyzes the addition of a glutamate residue to dihydropteroate (7,8-dihydropteroate or H2Pte) to form dihydrofolate (7,8-dihydrofolate monoglutamate or H2Pte-Glu). Also catalyzes successive additions of L-glutamate to tetrahydrofolate or 10-formyltetrahydrofolate or 5,10-methylenetetrahydrofolate, leading to folylpolyglutamate derivatives.</text>
</comment>
<dbReference type="Pfam" id="PF08245">
    <property type="entry name" value="Mur_ligase_M"/>
    <property type="match status" value="1"/>
</dbReference>
<name>A0ABT5U445_9GAMM</name>
<evidence type="ECO:0000256" key="18">
    <source>
        <dbReference type="ARBA" id="ARBA00047808"/>
    </source>
</evidence>
<dbReference type="Gene3D" id="3.90.190.20">
    <property type="entry name" value="Mur ligase, C-terminal domain"/>
    <property type="match status" value="1"/>
</dbReference>
<evidence type="ECO:0000256" key="12">
    <source>
        <dbReference type="ARBA" id="ARBA00022842"/>
    </source>
</evidence>
<dbReference type="Gene3D" id="3.40.1190.10">
    <property type="entry name" value="Mur-like, catalytic domain"/>
    <property type="match status" value="1"/>
</dbReference>
<dbReference type="EMBL" id="JAPMOU010000003">
    <property type="protein sequence ID" value="MDE1461139.1"/>
    <property type="molecule type" value="Genomic_DNA"/>
</dbReference>
<evidence type="ECO:0000256" key="6">
    <source>
        <dbReference type="ARBA" id="ARBA00013025"/>
    </source>
</evidence>
<keyword evidence="9" id="KW-0479">Metal-binding</keyword>
<keyword evidence="25" id="KW-1185">Reference proteome</keyword>
<evidence type="ECO:0000256" key="3">
    <source>
        <dbReference type="ARBA" id="ARBA00005150"/>
    </source>
</evidence>
<dbReference type="NCBIfam" id="NF008101">
    <property type="entry name" value="PRK10846.1"/>
    <property type="match status" value="1"/>
</dbReference>
<evidence type="ECO:0000256" key="21">
    <source>
        <dbReference type="PIRNR" id="PIRNR001563"/>
    </source>
</evidence>
<keyword evidence="12" id="KW-0460">Magnesium</keyword>
<evidence type="ECO:0000256" key="7">
    <source>
        <dbReference type="ARBA" id="ARBA00019357"/>
    </source>
</evidence>
<comment type="catalytic activity">
    <reaction evidence="17">
        <text>(6S)-5,6,7,8-tetrahydrofolyl-(gamma-L-Glu)(n) + L-glutamate + ATP = (6S)-5,6,7,8-tetrahydrofolyl-(gamma-L-Glu)(n+1) + ADP + phosphate + H(+)</text>
        <dbReference type="Rhea" id="RHEA:10580"/>
        <dbReference type="Rhea" id="RHEA-COMP:14738"/>
        <dbReference type="Rhea" id="RHEA-COMP:14740"/>
        <dbReference type="ChEBI" id="CHEBI:15378"/>
        <dbReference type="ChEBI" id="CHEBI:29985"/>
        <dbReference type="ChEBI" id="CHEBI:30616"/>
        <dbReference type="ChEBI" id="CHEBI:43474"/>
        <dbReference type="ChEBI" id="CHEBI:141005"/>
        <dbReference type="ChEBI" id="CHEBI:456216"/>
        <dbReference type="EC" id="6.3.2.17"/>
    </reaction>
</comment>
<dbReference type="RefSeq" id="WP_274687506.1">
    <property type="nucleotide sequence ID" value="NZ_JAPMOU010000003.1"/>
</dbReference>
<comment type="catalytic activity">
    <reaction evidence="20">
        <text>7,8-dihydropteroate + L-glutamate + ATP = 7,8-dihydrofolate + ADP + phosphate + H(+)</text>
        <dbReference type="Rhea" id="RHEA:23584"/>
        <dbReference type="ChEBI" id="CHEBI:15378"/>
        <dbReference type="ChEBI" id="CHEBI:17839"/>
        <dbReference type="ChEBI" id="CHEBI:29985"/>
        <dbReference type="ChEBI" id="CHEBI:30616"/>
        <dbReference type="ChEBI" id="CHEBI:43474"/>
        <dbReference type="ChEBI" id="CHEBI:57451"/>
        <dbReference type="ChEBI" id="CHEBI:456216"/>
        <dbReference type="EC" id="6.3.2.12"/>
    </reaction>
</comment>
<dbReference type="SUPFAM" id="SSF53244">
    <property type="entry name" value="MurD-like peptide ligases, peptide-binding domain"/>
    <property type="match status" value="1"/>
</dbReference>
<gene>
    <name evidence="24" type="primary">folC</name>
    <name evidence="24" type="ORF">ORQ98_04095</name>
</gene>
<dbReference type="SUPFAM" id="SSF53623">
    <property type="entry name" value="MurD-like peptide ligases, catalytic domain"/>
    <property type="match status" value="1"/>
</dbReference>
<evidence type="ECO:0000256" key="2">
    <source>
        <dbReference type="ARBA" id="ARBA00004799"/>
    </source>
</evidence>
<dbReference type="NCBIfam" id="TIGR01499">
    <property type="entry name" value="folC"/>
    <property type="match status" value="1"/>
</dbReference>
<evidence type="ECO:0000256" key="4">
    <source>
        <dbReference type="ARBA" id="ARBA00008276"/>
    </source>
</evidence>
<dbReference type="InterPro" id="IPR036615">
    <property type="entry name" value="Mur_ligase_C_dom_sf"/>
</dbReference>
<dbReference type="EC" id="6.3.2.12" evidence="5"/>
<comment type="pathway">
    <text evidence="2">Cofactor biosynthesis; tetrahydrofolate biosynthesis; 7,8-dihydrofolate from 2-amino-4-hydroxy-6-hydroxymethyl-7,8-dihydropteridine diphosphate and 4-aminobenzoate: step 2/2.</text>
</comment>
<evidence type="ECO:0000256" key="13">
    <source>
        <dbReference type="ARBA" id="ARBA00022909"/>
    </source>
</evidence>
<protein>
    <recommendedName>
        <fullName evidence="7">Dihydrofolate synthase/folylpolyglutamate synthase</fullName>
        <ecNumber evidence="5">6.3.2.12</ecNumber>
        <ecNumber evidence="6">6.3.2.17</ecNumber>
    </recommendedName>
    <alternativeName>
        <fullName evidence="16">Folylpoly-gamma-glutamate synthetase-dihydrofolate synthetase</fullName>
    </alternativeName>
    <alternativeName>
        <fullName evidence="14">Folylpolyglutamate synthetase</fullName>
    </alternativeName>
    <alternativeName>
        <fullName evidence="15">Tetrahydrofolylpolyglutamate synthase</fullName>
    </alternativeName>
</protein>
<feature type="domain" description="Mur ligase C-terminal" evidence="22">
    <location>
        <begin position="291"/>
        <end position="415"/>
    </location>
</feature>
<evidence type="ECO:0000256" key="20">
    <source>
        <dbReference type="ARBA" id="ARBA00049161"/>
    </source>
</evidence>
<dbReference type="InterPro" id="IPR004101">
    <property type="entry name" value="Mur_ligase_C"/>
</dbReference>
<evidence type="ECO:0000256" key="1">
    <source>
        <dbReference type="ARBA" id="ARBA00002714"/>
    </source>
</evidence>
<evidence type="ECO:0000256" key="11">
    <source>
        <dbReference type="ARBA" id="ARBA00022840"/>
    </source>
</evidence>
<evidence type="ECO:0000259" key="22">
    <source>
        <dbReference type="Pfam" id="PF02875"/>
    </source>
</evidence>
<dbReference type="InterPro" id="IPR036565">
    <property type="entry name" value="Mur-like_cat_sf"/>
</dbReference>
<evidence type="ECO:0000256" key="16">
    <source>
        <dbReference type="ARBA" id="ARBA00032510"/>
    </source>
</evidence>
<evidence type="ECO:0000259" key="23">
    <source>
        <dbReference type="Pfam" id="PF08245"/>
    </source>
</evidence>
<dbReference type="Proteomes" id="UP001528823">
    <property type="component" value="Unassembled WGS sequence"/>
</dbReference>
<dbReference type="PANTHER" id="PTHR11136:SF0">
    <property type="entry name" value="DIHYDROFOLATE SYNTHETASE-RELATED"/>
    <property type="match status" value="1"/>
</dbReference>
<comment type="caution">
    <text evidence="24">The sequence shown here is derived from an EMBL/GenBank/DDBJ whole genome shotgun (WGS) entry which is preliminary data.</text>
</comment>
<dbReference type="GO" id="GO:0008841">
    <property type="term" value="F:dihydrofolate synthase activity"/>
    <property type="evidence" value="ECO:0007669"/>
    <property type="project" value="UniProtKB-EC"/>
</dbReference>
<proteinExistence type="inferred from homology"/>
<evidence type="ECO:0000256" key="19">
    <source>
        <dbReference type="ARBA" id="ARBA00049035"/>
    </source>
</evidence>
<comment type="catalytic activity">
    <reaction evidence="19">
        <text>(6R)-5,10-methylenetetrahydrofolyl-(gamma-L-Glu)(n) + L-glutamate + ATP = (6R)-5,10-methylenetetrahydrofolyl-(gamma-L-Glu)(n+1) + ADP + phosphate + H(+)</text>
        <dbReference type="Rhea" id="RHEA:51912"/>
        <dbReference type="Rhea" id="RHEA-COMP:13257"/>
        <dbReference type="Rhea" id="RHEA-COMP:13258"/>
        <dbReference type="ChEBI" id="CHEBI:15378"/>
        <dbReference type="ChEBI" id="CHEBI:29985"/>
        <dbReference type="ChEBI" id="CHEBI:30616"/>
        <dbReference type="ChEBI" id="CHEBI:43474"/>
        <dbReference type="ChEBI" id="CHEBI:136572"/>
        <dbReference type="ChEBI" id="CHEBI:456216"/>
        <dbReference type="EC" id="6.3.2.17"/>
    </reaction>
</comment>
<dbReference type="PANTHER" id="PTHR11136">
    <property type="entry name" value="FOLYLPOLYGLUTAMATE SYNTHASE-RELATED"/>
    <property type="match status" value="1"/>
</dbReference>
<dbReference type="EC" id="6.3.2.17" evidence="6"/>
<accession>A0ABT5U445</accession>
<comment type="pathway">
    <text evidence="3">Cofactor biosynthesis; tetrahydrofolylpolyglutamate biosynthesis.</text>
</comment>
<evidence type="ECO:0000256" key="10">
    <source>
        <dbReference type="ARBA" id="ARBA00022741"/>
    </source>
</evidence>
<evidence type="ECO:0000313" key="24">
    <source>
        <dbReference type="EMBL" id="MDE1461139.1"/>
    </source>
</evidence>
<dbReference type="CDD" id="cd01983">
    <property type="entry name" value="SIMIBI"/>
    <property type="match status" value="1"/>
</dbReference>
<evidence type="ECO:0000256" key="17">
    <source>
        <dbReference type="ARBA" id="ARBA00047493"/>
    </source>
</evidence>
<keyword evidence="8 21" id="KW-0436">Ligase</keyword>
<evidence type="ECO:0000256" key="9">
    <source>
        <dbReference type="ARBA" id="ARBA00022723"/>
    </source>
</evidence>
<evidence type="ECO:0000256" key="14">
    <source>
        <dbReference type="ARBA" id="ARBA00030048"/>
    </source>
</evidence>
<comment type="catalytic activity">
    <reaction evidence="18">
        <text>10-formyltetrahydrofolyl-(gamma-L-Glu)(n) + L-glutamate + ATP = 10-formyltetrahydrofolyl-(gamma-L-Glu)(n+1) + ADP + phosphate + H(+)</text>
        <dbReference type="Rhea" id="RHEA:51904"/>
        <dbReference type="Rhea" id="RHEA-COMP:13088"/>
        <dbReference type="Rhea" id="RHEA-COMP:14300"/>
        <dbReference type="ChEBI" id="CHEBI:15378"/>
        <dbReference type="ChEBI" id="CHEBI:29985"/>
        <dbReference type="ChEBI" id="CHEBI:30616"/>
        <dbReference type="ChEBI" id="CHEBI:43474"/>
        <dbReference type="ChEBI" id="CHEBI:134413"/>
        <dbReference type="ChEBI" id="CHEBI:456216"/>
        <dbReference type="EC" id="6.3.2.17"/>
    </reaction>
</comment>
<dbReference type="Pfam" id="PF02875">
    <property type="entry name" value="Mur_ligase_C"/>
    <property type="match status" value="1"/>
</dbReference>
<comment type="similarity">
    <text evidence="4 21">Belongs to the folylpolyglutamate synthase family.</text>
</comment>
<sequence>MRCKQLTEWLSWLESLHPTEIDLGLTRIQQVFTQLNPAKLGKWVITVAGTNGKGSTIAMLQAILQQAGYRVGVYTSPHFLHYNERVVIEGQPVSDSQLIEAFHAVDLARKETSLTYFEFGTLAAFWLFQQQPLDVVLLEVGLGGRLDAVNIIDPDIAVVTSIGLDHESFLGNDLNTIAWEKTGIARPDAPLIYGDETLYPSVIQRAEAEQFQLLVKGKDFIAEQQANTWVFKGKTNIDRAGKVVDCEIPGLPYPSLPFTNALTVLQTLQQLPLSIPYEAIVNGLMSARLLGRLQVEQVRIKGKPVRLILDVAHNPAAAEMIAQRLQQTYQARRAVFAVLADKDVEGIVAAMTPVIDHWYISQVDAERALSVEALKAVFAGQAIENVQPFKQVRLAIEQAVKEAEPNEEIIVLGSFYTVAETLAFIPCWVEEQK</sequence>
<evidence type="ECO:0000313" key="25">
    <source>
        <dbReference type="Proteomes" id="UP001528823"/>
    </source>
</evidence>
<keyword evidence="11 21" id="KW-0067">ATP-binding</keyword>
<dbReference type="PIRSF" id="PIRSF001563">
    <property type="entry name" value="Folylpolyglu_synth"/>
    <property type="match status" value="1"/>
</dbReference>
<reference evidence="24 25" key="1">
    <citation type="submission" date="2022-11" db="EMBL/GenBank/DDBJ databases">
        <title>Spartinivicinus poritis sp. nov., isolated from scleractinian coral Porites lutea.</title>
        <authorList>
            <person name="Zhang G."/>
            <person name="Cai L."/>
            <person name="Wei Q."/>
        </authorList>
    </citation>
    <scope>NUCLEOTIDE SEQUENCE [LARGE SCALE GENOMIC DNA]</scope>
    <source>
        <strain evidence="24 25">A2-2</strain>
    </source>
</reference>
<keyword evidence="13" id="KW-0289">Folate biosynthesis</keyword>
<dbReference type="InterPro" id="IPR013221">
    <property type="entry name" value="Mur_ligase_cen"/>
</dbReference>
<evidence type="ECO:0000256" key="15">
    <source>
        <dbReference type="ARBA" id="ARBA00030592"/>
    </source>
</evidence>
<dbReference type="InterPro" id="IPR001645">
    <property type="entry name" value="Folylpolyglutamate_synth"/>
</dbReference>
<evidence type="ECO:0000256" key="5">
    <source>
        <dbReference type="ARBA" id="ARBA00013023"/>
    </source>
</evidence>
<evidence type="ECO:0000256" key="8">
    <source>
        <dbReference type="ARBA" id="ARBA00022598"/>
    </source>
</evidence>
<organism evidence="24 25">
    <name type="scientific">Spartinivicinus poritis</name>
    <dbReference type="NCBI Taxonomy" id="2994640"/>
    <lineage>
        <taxon>Bacteria</taxon>
        <taxon>Pseudomonadati</taxon>
        <taxon>Pseudomonadota</taxon>
        <taxon>Gammaproteobacteria</taxon>
        <taxon>Oceanospirillales</taxon>
        <taxon>Zooshikellaceae</taxon>
        <taxon>Spartinivicinus</taxon>
    </lineage>
</organism>
<feature type="domain" description="Mur ligase central" evidence="23">
    <location>
        <begin position="47"/>
        <end position="217"/>
    </location>
</feature>